<dbReference type="EMBL" id="BAEG01000064">
    <property type="protein sequence ID" value="GAB14286.1"/>
    <property type="molecule type" value="Genomic_DNA"/>
</dbReference>
<name>H0QN85_ARTG1</name>
<dbReference type="OrthoDB" id="9768004at2"/>
<gene>
    <name evidence="2" type="ORF">ARGLB_064_00480</name>
</gene>
<feature type="domain" description="Sulfatase-modifying factor enzyme-like" evidence="1">
    <location>
        <begin position="33"/>
        <end position="311"/>
    </location>
</feature>
<accession>H0QN85</accession>
<dbReference type="InterPro" id="IPR042095">
    <property type="entry name" value="SUMF_sf"/>
</dbReference>
<sequence>MQEAAGCCTPARSASGRPELGLVSISDAPQARTEAAIPAGTFLMGDAFDEGYPADGETPVHQVTLRGFRIDTTAVTNQQFAAFVDSTGYRTEAELFGSSAVFHLLAQADKKDVLGVAAGTPWWLNVRGADWAHPAGPKSGWSDSSDHPVVHVSHNDALAYCRWAGRRLPTEAEWEYAGRGGLAGQRYPWGNELLGDGGKHLCNIWQGTFPRANTRDDGHLGTAPVKSFPPNGYGLYEVGGNVWEWCSDWFLPKYYRNSPASSPQGPTIGSGRVMRGGSYLCHDSYCNRYRVAARSSNTPESSSGNTGFRTVALESPTAADAVPHERHHR</sequence>
<evidence type="ECO:0000259" key="1">
    <source>
        <dbReference type="Pfam" id="PF03781"/>
    </source>
</evidence>
<dbReference type="AlphaFoldDB" id="H0QN85"/>
<dbReference type="STRING" id="1077972.ARGLB_064_00480"/>
<comment type="caution">
    <text evidence="2">The sequence shown here is derived from an EMBL/GenBank/DDBJ whole genome shotgun (WGS) entry which is preliminary data.</text>
</comment>
<keyword evidence="3" id="KW-1185">Reference proteome</keyword>
<protein>
    <submittedName>
        <fullName evidence="2">Putative sulfatase-modifying factor</fullName>
    </submittedName>
</protein>
<evidence type="ECO:0000313" key="3">
    <source>
        <dbReference type="Proteomes" id="UP000003828"/>
    </source>
</evidence>
<dbReference type="RefSeq" id="WP_003802563.1">
    <property type="nucleotide sequence ID" value="NZ_BAEG01000064.1"/>
</dbReference>
<dbReference type="Pfam" id="PF03781">
    <property type="entry name" value="FGE-sulfatase"/>
    <property type="match status" value="1"/>
</dbReference>
<dbReference type="GO" id="GO:0120147">
    <property type="term" value="F:formylglycine-generating oxidase activity"/>
    <property type="evidence" value="ECO:0007669"/>
    <property type="project" value="TreeGrafter"/>
</dbReference>
<dbReference type="InterPro" id="IPR005532">
    <property type="entry name" value="SUMF_dom"/>
</dbReference>
<evidence type="ECO:0000313" key="2">
    <source>
        <dbReference type="EMBL" id="GAB14286.1"/>
    </source>
</evidence>
<dbReference type="PANTHER" id="PTHR23150:SF19">
    <property type="entry name" value="FORMYLGLYCINE-GENERATING ENZYME"/>
    <property type="match status" value="1"/>
</dbReference>
<organism evidence="2 3">
    <name type="scientific">Arthrobacter globiformis (strain ATCC 8010 / DSM 20124 / JCM 1332 / NBRC 12137 / NCIMB 8907 / NRRL B-2979 / 168)</name>
    <dbReference type="NCBI Taxonomy" id="1077972"/>
    <lineage>
        <taxon>Bacteria</taxon>
        <taxon>Bacillati</taxon>
        <taxon>Actinomycetota</taxon>
        <taxon>Actinomycetes</taxon>
        <taxon>Micrococcales</taxon>
        <taxon>Micrococcaceae</taxon>
        <taxon>Arthrobacter</taxon>
    </lineage>
</organism>
<dbReference type="InterPro" id="IPR051043">
    <property type="entry name" value="Sulfatase_Mod_Factor_Kinase"/>
</dbReference>
<dbReference type="Gene3D" id="3.90.1580.10">
    <property type="entry name" value="paralog of FGE (formylglycine-generating enzyme)"/>
    <property type="match status" value="1"/>
</dbReference>
<proteinExistence type="predicted"/>
<dbReference type="eggNOG" id="COG1262">
    <property type="taxonomic scope" value="Bacteria"/>
</dbReference>
<dbReference type="PANTHER" id="PTHR23150">
    <property type="entry name" value="SULFATASE MODIFYING FACTOR 1, 2"/>
    <property type="match status" value="1"/>
</dbReference>
<dbReference type="InterPro" id="IPR016187">
    <property type="entry name" value="CTDL_fold"/>
</dbReference>
<dbReference type="Proteomes" id="UP000003828">
    <property type="component" value="Unassembled WGS sequence"/>
</dbReference>
<dbReference type="SUPFAM" id="SSF56436">
    <property type="entry name" value="C-type lectin-like"/>
    <property type="match status" value="1"/>
</dbReference>
<reference evidence="2 3" key="1">
    <citation type="submission" date="2011-12" db="EMBL/GenBank/DDBJ databases">
        <title>Whole genome shotgun sequence of Arthrobacter globiformis NBRC 12137.</title>
        <authorList>
            <person name="Miyazawa S."/>
            <person name="Hosoyama A."/>
            <person name="Tsuchikane K."/>
            <person name="Katsumata H."/>
            <person name="Yamazaki S."/>
            <person name="Fujita N."/>
        </authorList>
    </citation>
    <scope>NUCLEOTIDE SEQUENCE [LARGE SCALE GENOMIC DNA]</scope>
    <source>
        <strain evidence="2 3">NBRC 12137</strain>
    </source>
</reference>